<dbReference type="InParanoid" id="A0A0C2ZSA8"/>
<dbReference type="OrthoDB" id="2667849at2759"/>
<feature type="transmembrane region" description="Helical" evidence="1">
    <location>
        <begin position="74"/>
        <end position="92"/>
    </location>
</feature>
<keyword evidence="1" id="KW-0472">Membrane</keyword>
<keyword evidence="1" id="KW-0812">Transmembrane</keyword>
<dbReference type="HOGENOM" id="CLU_1636096_0_0_1"/>
<evidence type="ECO:0000256" key="1">
    <source>
        <dbReference type="SAM" id="Phobius"/>
    </source>
</evidence>
<dbReference type="EMBL" id="KN822028">
    <property type="protein sequence ID" value="KIM64423.1"/>
    <property type="molecule type" value="Genomic_DNA"/>
</dbReference>
<evidence type="ECO:0000313" key="3">
    <source>
        <dbReference type="Proteomes" id="UP000053989"/>
    </source>
</evidence>
<feature type="transmembrane region" description="Helical" evidence="1">
    <location>
        <begin position="6"/>
        <end position="27"/>
    </location>
</feature>
<keyword evidence="3" id="KW-1185">Reference proteome</keyword>
<evidence type="ECO:0000313" key="2">
    <source>
        <dbReference type="EMBL" id="KIM64423.1"/>
    </source>
</evidence>
<organism evidence="2 3">
    <name type="scientific">Scleroderma citrinum Foug A</name>
    <dbReference type="NCBI Taxonomy" id="1036808"/>
    <lineage>
        <taxon>Eukaryota</taxon>
        <taxon>Fungi</taxon>
        <taxon>Dikarya</taxon>
        <taxon>Basidiomycota</taxon>
        <taxon>Agaricomycotina</taxon>
        <taxon>Agaricomycetes</taxon>
        <taxon>Agaricomycetidae</taxon>
        <taxon>Boletales</taxon>
        <taxon>Sclerodermatineae</taxon>
        <taxon>Sclerodermataceae</taxon>
        <taxon>Scleroderma</taxon>
    </lineage>
</organism>
<feature type="transmembrane region" description="Helical" evidence="1">
    <location>
        <begin position="104"/>
        <end position="137"/>
    </location>
</feature>
<name>A0A0C2ZSA8_9AGAM</name>
<sequence length="164" mass="18500">MILHGPLSIISLVVMLFSKALVVVATVSDGDHHAIFNWRTNEELLGAHKGSILKHLTFAIVTFRIGTCMMKRSFMTFLLFVIMVIRFLIILIRLAKMARSLQELYGPLLVAFCVVISAALFYLKLTIEVVFAAFYLLGVYRTRAPSFGDVASLVLDVFRFLEVR</sequence>
<dbReference type="Proteomes" id="UP000053989">
    <property type="component" value="Unassembled WGS sequence"/>
</dbReference>
<reference evidence="3" key="2">
    <citation type="submission" date="2015-01" db="EMBL/GenBank/DDBJ databases">
        <title>Evolutionary Origins and Diversification of the Mycorrhizal Mutualists.</title>
        <authorList>
            <consortium name="DOE Joint Genome Institute"/>
            <consortium name="Mycorrhizal Genomics Consortium"/>
            <person name="Kohler A."/>
            <person name="Kuo A."/>
            <person name="Nagy L.G."/>
            <person name="Floudas D."/>
            <person name="Copeland A."/>
            <person name="Barry K.W."/>
            <person name="Cichocki N."/>
            <person name="Veneault-Fourrey C."/>
            <person name="LaButti K."/>
            <person name="Lindquist E.A."/>
            <person name="Lipzen A."/>
            <person name="Lundell T."/>
            <person name="Morin E."/>
            <person name="Murat C."/>
            <person name="Riley R."/>
            <person name="Ohm R."/>
            <person name="Sun H."/>
            <person name="Tunlid A."/>
            <person name="Henrissat B."/>
            <person name="Grigoriev I.V."/>
            <person name="Hibbett D.S."/>
            <person name="Martin F."/>
        </authorList>
    </citation>
    <scope>NUCLEOTIDE SEQUENCE [LARGE SCALE GENOMIC DNA]</scope>
    <source>
        <strain evidence="3">Foug A</strain>
    </source>
</reference>
<reference evidence="2 3" key="1">
    <citation type="submission" date="2014-04" db="EMBL/GenBank/DDBJ databases">
        <authorList>
            <consortium name="DOE Joint Genome Institute"/>
            <person name="Kuo A."/>
            <person name="Kohler A."/>
            <person name="Nagy L.G."/>
            <person name="Floudas D."/>
            <person name="Copeland A."/>
            <person name="Barry K.W."/>
            <person name="Cichocki N."/>
            <person name="Veneault-Fourrey C."/>
            <person name="LaButti K."/>
            <person name="Lindquist E.A."/>
            <person name="Lipzen A."/>
            <person name="Lundell T."/>
            <person name="Morin E."/>
            <person name="Murat C."/>
            <person name="Sun H."/>
            <person name="Tunlid A."/>
            <person name="Henrissat B."/>
            <person name="Grigoriev I.V."/>
            <person name="Hibbett D.S."/>
            <person name="Martin F."/>
            <person name="Nordberg H.P."/>
            <person name="Cantor M.N."/>
            <person name="Hua S.X."/>
        </authorList>
    </citation>
    <scope>NUCLEOTIDE SEQUENCE [LARGE SCALE GENOMIC DNA]</scope>
    <source>
        <strain evidence="2 3">Foug A</strain>
    </source>
</reference>
<protein>
    <submittedName>
        <fullName evidence="2">Uncharacterized protein</fullName>
    </submittedName>
</protein>
<proteinExistence type="predicted"/>
<gene>
    <name evidence="2" type="ORF">SCLCIDRAFT_1213260</name>
</gene>
<keyword evidence="1" id="KW-1133">Transmembrane helix</keyword>
<dbReference type="AlphaFoldDB" id="A0A0C2ZSA8"/>
<accession>A0A0C2ZSA8</accession>